<keyword evidence="2" id="KW-1185">Reference proteome</keyword>
<proteinExistence type="predicted"/>
<comment type="caution">
    <text evidence="1">The sequence shown here is derived from an EMBL/GenBank/DDBJ whole genome shotgun (WGS) entry which is preliminary data.</text>
</comment>
<name>A0ABQ4SFP2_9HYPH</name>
<reference evidence="1" key="1">
    <citation type="journal article" date="2021" name="Front. Microbiol.">
        <title>Comprehensive Comparative Genomics and Phenotyping of Methylobacterium Species.</title>
        <authorList>
            <person name="Alessa O."/>
            <person name="Ogura Y."/>
            <person name="Fujitani Y."/>
            <person name="Takami H."/>
            <person name="Hayashi T."/>
            <person name="Sahin N."/>
            <person name="Tani A."/>
        </authorList>
    </citation>
    <scope>NUCLEOTIDE SEQUENCE</scope>
    <source>
        <strain evidence="1">DSM 17168</strain>
    </source>
</reference>
<dbReference type="Proteomes" id="UP001055153">
    <property type="component" value="Unassembled WGS sequence"/>
</dbReference>
<reference evidence="1" key="2">
    <citation type="submission" date="2021-08" db="EMBL/GenBank/DDBJ databases">
        <authorList>
            <person name="Tani A."/>
            <person name="Ola A."/>
            <person name="Ogura Y."/>
            <person name="Katsura K."/>
            <person name="Hayashi T."/>
        </authorList>
    </citation>
    <scope>NUCLEOTIDE SEQUENCE</scope>
    <source>
        <strain evidence="1">DSM 17168</strain>
    </source>
</reference>
<protein>
    <submittedName>
        <fullName evidence="1">Uncharacterized protein</fullName>
    </submittedName>
</protein>
<evidence type="ECO:0000313" key="1">
    <source>
        <dbReference type="EMBL" id="GJE00579.1"/>
    </source>
</evidence>
<dbReference type="EMBL" id="BPQQ01000028">
    <property type="protein sequence ID" value="GJE00579.1"/>
    <property type="molecule type" value="Genomic_DNA"/>
</dbReference>
<sequence length="79" mass="7959">MADGAQALIRHDGAGLALITERGVSRVTLILDNGRVLLAASQAGGGCADVVLEPVDARHLAERLTLAAAEVEAAAEDAA</sequence>
<accession>A0ABQ4SFP2</accession>
<evidence type="ECO:0000313" key="2">
    <source>
        <dbReference type="Proteomes" id="UP001055153"/>
    </source>
</evidence>
<dbReference type="RefSeq" id="WP_238235464.1">
    <property type="nucleotide sequence ID" value="NZ_BPQQ01000028.1"/>
</dbReference>
<organism evidence="1 2">
    <name type="scientific">Methylobacterium isbiliense</name>
    <dbReference type="NCBI Taxonomy" id="315478"/>
    <lineage>
        <taxon>Bacteria</taxon>
        <taxon>Pseudomonadati</taxon>
        <taxon>Pseudomonadota</taxon>
        <taxon>Alphaproteobacteria</taxon>
        <taxon>Hyphomicrobiales</taxon>
        <taxon>Methylobacteriaceae</taxon>
        <taxon>Methylobacterium</taxon>
    </lineage>
</organism>
<gene>
    <name evidence="1" type="ORF">GMJLKIPL_2502</name>
</gene>